<dbReference type="Proteomes" id="UP000075901">
    <property type="component" value="Unassembled WGS sequence"/>
</dbReference>
<protein>
    <submittedName>
        <fullName evidence="2">Uncharacterized protein</fullName>
    </submittedName>
</protein>
<feature type="compositionally biased region" description="Low complexity" evidence="1">
    <location>
        <begin position="48"/>
        <end position="58"/>
    </location>
</feature>
<keyword evidence="3" id="KW-1185">Reference proteome</keyword>
<dbReference type="EnsemblMetazoa" id="AMAM005877-RA">
    <property type="protein sequence ID" value="AMAM005877-PA"/>
    <property type="gene ID" value="AMAM005877"/>
</dbReference>
<proteinExistence type="predicted"/>
<reference evidence="3" key="1">
    <citation type="submission" date="2013-09" db="EMBL/GenBank/DDBJ databases">
        <title>The Genome Sequence of Anopheles maculatus species B.</title>
        <authorList>
            <consortium name="The Broad Institute Genomics Platform"/>
            <person name="Neafsey D.E."/>
            <person name="Besansky N."/>
            <person name="Howell P."/>
            <person name="Walton C."/>
            <person name="Young S.K."/>
            <person name="Zeng Q."/>
            <person name="Gargeya S."/>
            <person name="Fitzgerald M."/>
            <person name="Haas B."/>
            <person name="Abouelleil A."/>
            <person name="Allen A.W."/>
            <person name="Alvarado L."/>
            <person name="Arachchi H.M."/>
            <person name="Berlin A.M."/>
            <person name="Chapman S.B."/>
            <person name="Gainer-Dewar J."/>
            <person name="Goldberg J."/>
            <person name="Griggs A."/>
            <person name="Gujja S."/>
            <person name="Hansen M."/>
            <person name="Howarth C."/>
            <person name="Imamovic A."/>
            <person name="Ireland A."/>
            <person name="Larimer J."/>
            <person name="McCowan C."/>
            <person name="Murphy C."/>
            <person name="Pearson M."/>
            <person name="Poon T.W."/>
            <person name="Priest M."/>
            <person name="Roberts A."/>
            <person name="Saif S."/>
            <person name="Shea T."/>
            <person name="Sisk P."/>
            <person name="Sykes S."/>
            <person name="Wortman J."/>
            <person name="Nusbaum C."/>
            <person name="Birren B."/>
        </authorList>
    </citation>
    <scope>NUCLEOTIDE SEQUENCE [LARGE SCALE GENOMIC DNA]</scope>
    <source>
        <strain evidence="3">maculatus3</strain>
    </source>
</reference>
<evidence type="ECO:0000313" key="3">
    <source>
        <dbReference type="Proteomes" id="UP000075901"/>
    </source>
</evidence>
<organism evidence="2 3">
    <name type="scientific">Anopheles maculatus</name>
    <dbReference type="NCBI Taxonomy" id="74869"/>
    <lineage>
        <taxon>Eukaryota</taxon>
        <taxon>Metazoa</taxon>
        <taxon>Ecdysozoa</taxon>
        <taxon>Arthropoda</taxon>
        <taxon>Hexapoda</taxon>
        <taxon>Insecta</taxon>
        <taxon>Pterygota</taxon>
        <taxon>Neoptera</taxon>
        <taxon>Endopterygota</taxon>
        <taxon>Diptera</taxon>
        <taxon>Nematocera</taxon>
        <taxon>Culicoidea</taxon>
        <taxon>Culicidae</taxon>
        <taxon>Anophelinae</taxon>
        <taxon>Anopheles</taxon>
        <taxon>Anopheles maculatus group</taxon>
    </lineage>
</organism>
<dbReference type="AlphaFoldDB" id="A0A182SFQ0"/>
<dbReference type="VEuPathDB" id="VectorBase:AMAM005877"/>
<evidence type="ECO:0000313" key="2">
    <source>
        <dbReference type="EnsemblMetazoa" id="AMAM005877-PA"/>
    </source>
</evidence>
<reference evidence="2" key="2">
    <citation type="submission" date="2020-05" db="UniProtKB">
        <authorList>
            <consortium name="EnsemblMetazoa"/>
        </authorList>
    </citation>
    <scope>IDENTIFICATION</scope>
    <source>
        <strain evidence="2">maculatus3</strain>
    </source>
</reference>
<evidence type="ECO:0000256" key="1">
    <source>
        <dbReference type="SAM" id="MobiDB-lite"/>
    </source>
</evidence>
<feature type="region of interest" description="Disordered" evidence="1">
    <location>
        <begin position="38"/>
        <end position="58"/>
    </location>
</feature>
<name>A0A182SFQ0_9DIPT</name>
<sequence length="352" mass="35692">MMQPYRFGPIGMNGLNCGGLPSMPTTFQPICNPHGSLSSAASGGGGHSAPMSSLESRSSSVPLIPNYDAYCNSNYNSVSQTPVPSEYDDFTETSNILDMLNEQSSQLTAAVKIEESELSLPDLLPDQLQQQEDGGGGGAFFTRSANYNIVSRSVPSTPLPHLGGFRASGSSTGSGTGNCIGPMGGGPGGLGLVATRSLFELPKSVPSTPIALNEGSCQGESMFQYSPETSRDFLINGNSVDRSKSSAASFYSPVAGGGSGSGNPASNAPGTLAMVATKGSDPIGGANVSADLVGASHSTVAGVHSTSSAATDPIAPPSADLASVLTDGIEGLSNELDSMAESMINPDILRNL</sequence>
<accession>A0A182SFQ0</accession>